<dbReference type="InterPro" id="IPR039425">
    <property type="entry name" value="RNA_pol_sigma-70-like"/>
</dbReference>
<evidence type="ECO:0000259" key="6">
    <source>
        <dbReference type="Pfam" id="PF04542"/>
    </source>
</evidence>
<dbReference type="InterPro" id="IPR036388">
    <property type="entry name" value="WH-like_DNA-bd_sf"/>
</dbReference>
<feature type="transmembrane region" description="Helical" evidence="5">
    <location>
        <begin position="351"/>
        <end position="376"/>
    </location>
</feature>
<gene>
    <name evidence="8" type="ORF">tinsulaeT_23780</name>
</gene>
<dbReference type="NCBIfam" id="TIGR02937">
    <property type="entry name" value="sigma70-ECF"/>
    <property type="match status" value="1"/>
</dbReference>
<feature type="transmembrane region" description="Helical" evidence="5">
    <location>
        <begin position="240"/>
        <end position="262"/>
    </location>
</feature>
<evidence type="ECO:0000313" key="9">
    <source>
        <dbReference type="Proteomes" id="UP001157186"/>
    </source>
</evidence>
<accession>A0ABQ6GSV9</accession>
<keyword evidence="2" id="KW-0805">Transcription regulation</keyword>
<evidence type="ECO:0000313" key="8">
    <source>
        <dbReference type="EMBL" id="GLX79038.1"/>
    </source>
</evidence>
<keyword evidence="9" id="KW-1185">Reference proteome</keyword>
<protein>
    <recommendedName>
        <fullName evidence="10">RNA polymerase sigma factor (Sigma-70 family)</fullName>
    </recommendedName>
</protein>
<keyword evidence="5" id="KW-1133">Transmembrane helix</keyword>
<dbReference type="InterPro" id="IPR007627">
    <property type="entry name" value="RNA_pol_sigma70_r2"/>
</dbReference>
<evidence type="ECO:0000256" key="5">
    <source>
        <dbReference type="SAM" id="Phobius"/>
    </source>
</evidence>
<comment type="similarity">
    <text evidence="1">Belongs to the sigma-70 factor family. ECF subfamily.</text>
</comment>
<name>A0ABQ6GSV9_9GAMM</name>
<dbReference type="InterPro" id="IPR013324">
    <property type="entry name" value="RNA_pol_sigma_r3/r4-like"/>
</dbReference>
<evidence type="ECO:0000256" key="2">
    <source>
        <dbReference type="ARBA" id="ARBA00023015"/>
    </source>
</evidence>
<keyword evidence="5" id="KW-0812">Transmembrane</keyword>
<evidence type="ECO:0000256" key="4">
    <source>
        <dbReference type="ARBA" id="ARBA00023163"/>
    </source>
</evidence>
<dbReference type="Gene3D" id="1.10.10.10">
    <property type="entry name" value="Winged helix-like DNA-binding domain superfamily/Winged helix DNA-binding domain"/>
    <property type="match status" value="1"/>
</dbReference>
<feature type="transmembrane region" description="Helical" evidence="5">
    <location>
        <begin position="197"/>
        <end position="220"/>
    </location>
</feature>
<feature type="domain" description="RNA polymerase sigma factor 70 region 4 type 2" evidence="7">
    <location>
        <begin position="135"/>
        <end position="183"/>
    </location>
</feature>
<dbReference type="Proteomes" id="UP001157186">
    <property type="component" value="Unassembled WGS sequence"/>
</dbReference>
<keyword evidence="5" id="KW-0472">Membrane</keyword>
<sequence length="385" mass="42631">MTAQSTINDSSYSINHYVGLAKQGDKAAFTALLAKVSNTVSSIALAITKNVQDSEDVCQLVFIKMWQQLEQLNNNDSLLPWLRQVTRYTALNFIRDKKGERQQNHDEQALESLLEQVCEQDQHEKTLIKKQQSELIKGLLDKLPDETREIVILYYREDSNSRLVANLLDLKEATVRKRIQRARDLIKESVLAKYGKVILATAPVSLVSVFATTAMTASPVAASTFAYSAVSKNSHWLSKLIASLGGAAIGGVLAILANSFAINKVLKHIDNQADIDTLKRIKWRSNLLIAFTSLLFGLSYIYSSGWLFPVLTYALFIAGLVVNVSATNRISIENLQRQTTVNPRAEKLLKLTRFGCVVGWILGGGGGTLGLLYGLYMSGRFAVLF</sequence>
<evidence type="ECO:0000256" key="3">
    <source>
        <dbReference type="ARBA" id="ARBA00023082"/>
    </source>
</evidence>
<feature type="transmembrane region" description="Helical" evidence="5">
    <location>
        <begin position="283"/>
        <end position="302"/>
    </location>
</feature>
<dbReference type="CDD" id="cd06171">
    <property type="entry name" value="Sigma70_r4"/>
    <property type="match status" value="1"/>
</dbReference>
<dbReference type="EMBL" id="BSST01000001">
    <property type="protein sequence ID" value="GLX79038.1"/>
    <property type="molecule type" value="Genomic_DNA"/>
</dbReference>
<proteinExistence type="inferred from homology"/>
<dbReference type="PANTHER" id="PTHR43133">
    <property type="entry name" value="RNA POLYMERASE ECF-TYPE SIGMA FACTO"/>
    <property type="match status" value="1"/>
</dbReference>
<dbReference type="InterPro" id="IPR014284">
    <property type="entry name" value="RNA_pol_sigma-70_dom"/>
</dbReference>
<dbReference type="Gene3D" id="1.10.1740.10">
    <property type="match status" value="1"/>
</dbReference>
<dbReference type="Pfam" id="PF08281">
    <property type="entry name" value="Sigma70_r4_2"/>
    <property type="match status" value="1"/>
</dbReference>
<comment type="caution">
    <text evidence="8">The sequence shown here is derived from an EMBL/GenBank/DDBJ whole genome shotgun (WGS) entry which is preliminary data.</text>
</comment>
<feature type="transmembrane region" description="Helical" evidence="5">
    <location>
        <begin position="308"/>
        <end position="330"/>
    </location>
</feature>
<reference evidence="8 9" key="1">
    <citation type="submission" date="2023-03" db="EMBL/GenBank/DDBJ databases">
        <title>Draft genome sequence of Thalassotalea insulae KCTC 62186T.</title>
        <authorList>
            <person name="Sawabe T."/>
        </authorList>
    </citation>
    <scope>NUCLEOTIDE SEQUENCE [LARGE SCALE GENOMIC DNA]</scope>
    <source>
        <strain evidence="8 9">KCTC 62186</strain>
    </source>
</reference>
<evidence type="ECO:0000259" key="7">
    <source>
        <dbReference type="Pfam" id="PF08281"/>
    </source>
</evidence>
<dbReference type="SUPFAM" id="SSF88946">
    <property type="entry name" value="Sigma2 domain of RNA polymerase sigma factors"/>
    <property type="match status" value="1"/>
</dbReference>
<dbReference type="PANTHER" id="PTHR43133:SF25">
    <property type="entry name" value="RNA POLYMERASE SIGMA FACTOR RFAY-RELATED"/>
    <property type="match status" value="1"/>
</dbReference>
<dbReference type="InterPro" id="IPR013249">
    <property type="entry name" value="RNA_pol_sigma70_r4_t2"/>
</dbReference>
<organism evidence="8 9">
    <name type="scientific">Thalassotalea insulae</name>
    <dbReference type="NCBI Taxonomy" id="2056778"/>
    <lineage>
        <taxon>Bacteria</taxon>
        <taxon>Pseudomonadati</taxon>
        <taxon>Pseudomonadota</taxon>
        <taxon>Gammaproteobacteria</taxon>
        <taxon>Alteromonadales</taxon>
        <taxon>Colwelliaceae</taxon>
        <taxon>Thalassotalea</taxon>
    </lineage>
</organism>
<evidence type="ECO:0008006" key="10">
    <source>
        <dbReference type="Google" id="ProtNLM"/>
    </source>
</evidence>
<dbReference type="SUPFAM" id="SSF88659">
    <property type="entry name" value="Sigma3 and sigma4 domains of RNA polymerase sigma factors"/>
    <property type="match status" value="1"/>
</dbReference>
<keyword evidence="4" id="KW-0804">Transcription</keyword>
<dbReference type="RefSeq" id="WP_284244925.1">
    <property type="nucleotide sequence ID" value="NZ_BSST01000001.1"/>
</dbReference>
<dbReference type="Pfam" id="PF04542">
    <property type="entry name" value="Sigma70_r2"/>
    <property type="match status" value="1"/>
</dbReference>
<feature type="domain" description="RNA polymerase sigma-70 region 2" evidence="6">
    <location>
        <begin position="36"/>
        <end position="98"/>
    </location>
</feature>
<evidence type="ECO:0000256" key="1">
    <source>
        <dbReference type="ARBA" id="ARBA00010641"/>
    </source>
</evidence>
<dbReference type="InterPro" id="IPR013325">
    <property type="entry name" value="RNA_pol_sigma_r2"/>
</dbReference>
<keyword evidence="3" id="KW-0731">Sigma factor</keyword>